<dbReference type="RefSeq" id="WP_110939643.1">
    <property type="nucleotide sequence ID" value="NZ_FQZV01000005.1"/>
</dbReference>
<dbReference type="GO" id="GO:0016020">
    <property type="term" value="C:membrane"/>
    <property type="evidence" value="ECO:0007669"/>
    <property type="project" value="InterPro"/>
</dbReference>
<keyword evidence="2" id="KW-1133">Transmembrane helix</keyword>
<name>A0A1M6D0V4_9FIRM</name>
<dbReference type="EMBL" id="FQZV01000005">
    <property type="protein sequence ID" value="SHI66886.1"/>
    <property type="molecule type" value="Genomic_DNA"/>
</dbReference>
<feature type="transmembrane region" description="Helical" evidence="2">
    <location>
        <begin position="71"/>
        <end position="89"/>
    </location>
</feature>
<dbReference type="OrthoDB" id="9794287at2"/>
<organism evidence="4 5">
    <name type="scientific">Geosporobacter subterraneus DSM 17957</name>
    <dbReference type="NCBI Taxonomy" id="1121919"/>
    <lineage>
        <taxon>Bacteria</taxon>
        <taxon>Bacillati</taxon>
        <taxon>Bacillota</taxon>
        <taxon>Clostridia</taxon>
        <taxon>Peptostreptococcales</taxon>
        <taxon>Thermotaleaceae</taxon>
        <taxon>Geosporobacter</taxon>
    </lineage>
</organism>
<dbReference type="Proteomes" id="UP000184536">
    <property type="component" value="Unassembled WGS sequence"/>
</dbReference>
<feature type="domain" description="EamA" evidence="3">
    <location>
        <begin position="11"/>
        <end position="89"/>
    </location>
</feature>
<evidence type="ECO:0000256" key="2">
    <source>
        <dbReference type="SAM" id="Phobius"/>
    </source>
</evidence>
<protein>
    <submittedName>
        <fullName evidence="4">EamA-like transporter family protein</fullName>
    </submittedName>
</protein>
<dbReference type="InterPro" id="IPR000620">
    <property type="entry name" value="EamA_dom"/>
</dbReference>
<evidence type="ECO:0000313" key="5">
    <source>
        <dbReference type="Proteomes" id="UP000184536"/>
    </source>
</evidence>
<keyword evidence="5" id="KW-1185">Reference proteome</keyword>
<reference evidence="5" key="1">
    <citation type="submission" date="2016-11" db="EMBL/GenBank/DDBJ databases">
        <authorList>
            <person name="Varghese N."/>
            <person name="Submissions S."/>
        </authorList>
    </citation>
    <scope>NUCLEOTIDE SEQUENCE [LARGE SCALE GENOMIC DNA]</scope>
    <source>
        <strain evidence="5">DSM 17957</strain>
    </source>
</reference>
<feature type="transmembrane region" description="Helical" evidence="2">
    <location>
        <begin position="48"/>
        <end position="65"/>
    </location>
</feature>
<dbReference type="SUPFAM" id="SSF103481">
    <property type="entry name" value="Multidrug resistance efflux transporter EmrE"/>
    <property type="match status" value="1"/>
</dbReference>
<evidence type="ECO:0000256" key="1">
    <source>
        <dbReference type="ARBA" id="ARBA00007362"/>
    </source>
</evidence>
<proteinExistence type="inferred from homology"/>
<dbReference type="AlphaFoldDB" id="A0A1M6D0V4"/>
<feature type="transmembrane region" description="Helical" evidence="2">
    <location>
        <begin position="12"/>
        <end position="36"/>
    </location>
</feature>
<evidence type="ECO:0000259" key="3">
    <source>
        <dbReference type="Pfam" id="PF00892"/>
    </source>
</evidence>
<sequence length="150" mass="17062">MLITGFANELSWHLGYILLSLLLGSLAYGLGILLYVKAQGHLRAARTSTYYAVAPFIGVGIYFIVLSEPITLSFVIASMIMIAGTYFAVMERHDHEHTNMEHEHRHSHSDGHHDHDHETLIEGEHVHPHIYERLVHAHPHTPDLHHAHKH</sequence>
<accession>A0A1M6D0V4</accession>
<evidence type="ECO:0000313" key="4">
    <source>
        <dbReference type="EMBL" id="SHI66886.1"/>
    </source>
</evidence>
<dbReference type="InterPro" id="IPR037185">
    <property type="entry name" value="EmrE-like"/>
</dbReference>
<comment type="similarity">
    <text evidence="1">Belongs to the EamA transporter family.</text>
</comment>
<keyword evidence="2" id="KW-0472">Membrane</keyword>
<keyword evidence="2" id="KW-0812">Transmembrane</keyword>
<dbReference type="Pfam" id="PF00892">
    <property type="entry name" value="EamA"/>
    <property type="match status" value="1"/>
</dbReference>
<gene>
    <name evidence="4" type="ORF">SAMN02745975_00342</name>
</gene>